<keyword evidence="1" id="KW-0812">Transmembrane</keyword>
<dbReference type="InterPro" id="IPR024529">
    <property type="entry name" value="ECF_trnsprt_substrate-spec"/>
</dbReference>
<keyword evidence="1" id="KW-0472">Membrane</keyword>
<comment type="caution">
    <text evidence="2">The sequence shown here is derived from an EMBL/GenBank/DDBJ whole genome shotgun (WGS) entry which is preliminary data.</text>
</comment>
<feature type="transmembrane region" description="Helical" evidence="1">
    <location>
        <begin position="12"/>
        <end position="42"/>
    </location>
</feature>
<reference evidence="2" key="1">
    <citation type="submission" date="2019-08" db="EMBL/GenBank/DDBJ databases">
        <authorList>
            <person name="Kucharzyk K."/>
            <person name="Murdoch R.W."/>
            <person name="Higgins S."/>
            <person name="Loffler F."/>
        </authorList>
    </citation>
    <scope>NUCLEOTIDE SEQUENCE</scope>
</reference>
<keyword evidence="1" id="KW-1133">Transmembrane helix</keyword>
<evidence type="ECO:0000256" key="1">
    <source>
        <dbReference type="SAM" id="Phobius"/>
    </source>
</evidence>
<feature type="transmembrane region" description="Helical" evidence="1">
    <location>
        <begin position="132"/>
        <end position="156"/>
    </location>
</feature>
<gene>
    <name evidence="2" type="ORF">SDC9_169627</name>
</gene>
<dbReference type="AlphaFoldDB" id="A0A645GE12"/>
<evidence type="ECO:0000313" key="2">
    <source>
        <dbReference type="EMBL" id="MPN22244.1"/>
    </source>
</evidence>
<protein>
    <recommendedName>
        <fullName evidence="3">ECF transporter S component</fullName>
    </recommendedName>
</protein>
<feature type="transmembrane region" description="Helical" evidence="1">
    <location>
        <begin position="92"/>
        <end position="112"/>
    </location>
</feature>
<sequence>MIQIGPVALTILHIPVIIAAILFQVEGGLIVGLTFGLTSWFVAATRAATPIDLLFVNPLVSVLPRVLFGIAAGLLAQWSVKIKHQAVRYGGLAFFSTLLHSLLVYTCLYFNGKELFFPNSDLSGVVANYVPFVIGAFTVNSLIEAAVAAFIGIVLMKALERLAVK</sequence>
<proteinExistence type="predicted"/>
<dbReference type="Gene3D" id="1.10.1760.20">
    <property type="match status" value="1"/>
</dbReference>
<evidence type="ECO:0008006" key="3">
    <source>
        <dbReference type="Google" id="ProtNLM"/>
    </source>
</evidence>
<organism evidence="2">
    <name type="scientific">bioreactor metagenome</name>
    <dbReference type="NCBI Taxonomy" id="1076179"/>
    <lineage>
        <taxon>unclassified sequences</taxon>
        <taxon>metagenomes</taxon>
        <taxon>ecological metagenomes</taxon>
    </lineage>
</organism>
<accession>A0A645GE12</accession>
<dbReference type="GO" id="GO:0022857">
    <property type="term" value="F:transmembrane transporter activity"/>
    <property type="evidence" value="ECO:0007669"/>
    <property type="project" value="InterPro"/>
</dbReference>
<feature type="transmembrane region" description="Helical" evidence="1">
    <location>
        <begin position="62"/>
        <end position="80"/>
    </location>
</feature>
<dbReference type="EMBL" id="VSSQ01070447">
    <property type="protein sequence ID" value="MPN22244.1"/>
    <property type="molecule type" value="Genomic_DNA"/>
</dbReference>
<dbReference type="Pfam" id="PF12822">
    <property type="entry name" value="ECF_trnsprt"/>
    <property type="match status" value="1"/>
</dbReference>
<name>A0A645GE12_9ZZZZ</name>